<evidence type="ECO:0000313" key="1">
    <source>
        <dbReference type="EMBL" id="CDW26592.1"/>
    </source>
</evidence>
<dbReference type="AlphaFoldDB" id="A0A0K2TLQ7"/>
<name>A0A0K2TLQ7_LEPSM</name>
<reference evidence="1" key="1">
    <citation type="submission" date="2014-05" db="EMBL/GenBank/DDBJ databases">
        <authorList>
            <person name="Chronopoulou M."/>
        </authorList>
    </citation>
    <scope>NUCLEOTIDE SEQUENCE</scope>
    <source>
        <tissue evidence="1">Whole organism</tissue>
    </source>
</reference>
<sequence>MDLIWKRASTSFYKLILSEGIPKLPSIRWLTRLLSCSKADIGLNHQTIKYLEQRVKNINDREIIVTIIMDEVY</sequence>
<organism evidence="1">
    <name type="scientific">Lepeophtheirus salmonis</name>
    <name type="common">Salmon louse</name>
    <name type="synonym">Caligus salmonis</name>
    <dbReference type="NCBI Taxonomy" id="72036"/>
    <lineage>
        <taxon>Eukaryota</taxon>
        <taxon>Metazoa</taxon>
        <taxon>Ecdysozoa</taxon>
        <taxon>Arthropoda</taxon>
        <taxon>Crustacea</taxon>
        <taxon>Multicrustacea</taxon>
        <taxon>Hexanauplia</taxon>
        <taxon>Copepoda</taxon>
        <taxon>Siphonostomatoida</taxon>
        <taxon>Caligidae</taxon>
        <taxon>Lepeophtheirus</taxon>
    </lineage>
</organism>
<dbReference type="EMBL" id="HACA01009231">
    <property type="protein sequence ID" value="CDW26592.1"/>
    <property type="molecule type" value="Transcribed_RNA"/>
</dbReference>
<accession>A0A0K2TLQ7</accession>
<proteinExistence type="predicted"/>
<protein>
    <submittedName>
        <fullName evidence="1">Uncharacterized protein</fullName>
    </submittedName>
</protein>